<gene>
    <name evidence="1" type="ORF">GCM10023314_05940</name>
</gene>
<proteinExistence type="predicted"/>
<keyword evidence="2" id="KW-1185">Reference proteome</keyword>
<comment type="caution">
    <text evidence="1">The sequence shown here is derived from an EMBL/GenBank/DDBJ whole genome shotgun (WGS) entry which is preliminary data.</text>
</comment>
<dbReference type="Proteomes" id="UP001501302">
    <property type="component" value="Unassembled WGS sequence"/>
</dbReference>
<evidence type="ECO:0008006" key="3">
    <source>
        <dbReference type="Google" id="ProtNLM"/>
    </source>
</evidence>
<sequence>MENIKENLKRTKINLMRTILSKTNYIVLSLLVILAFSCSTEDGAIGPEGPVGAQGVQGLQGEKGDQGDPGNGGIVSVLLADQTLVLGENEFDVPQLTQDIFDNGLVYAYITGDSSIWLSLPVSQLQNLGTDEEPAFASVTVVEMVGIQVGKVFLSSLVEGVTDIRFVLVPGTVAQASAFDINDFL</sequence>
<reference evidence="2" key="1">
    <citation type="journal article" date="2019" name="Int. J. Syst. Evol. Microbiol.">
        <title>The Global Catalogue of Microorganisms (GCM) 10K type strain sequencing project: providing services to taxonomists for standard genome sequencing and annotation.</title>
        <authorList>
            <consortium name="The Broad Institute Genomics Platform"/>
            <consortium name="The Broad Institute Genome Sequencing Center for Infectious Disease"/>
            <person name="Wu L."/>
            <person name="Ma J."/>
        </authorList>
    </citation>
    <scope>NUCLEOTIDE SEQUENCE [LARGE SCALE GENOMIC DNA]</scope>
    <source>
        <strain evidence="2">JCM 18285</strain>
    </source>
</reference>
<dbReference type="EMBL" id="BAABJJ010000009">
    <property type="protein sequence ID" value="GAA4936396.1"/>
    <property type="molecule type" value="Genomic_DNA"/>
</dbReference>
<dbReference type="Gene3D" id="1.20.5.320">
    <property type="entry name" value="6-Phosphogluconate Dehydrogenase, domain 3"/>
    <property type="match status" value="1"/>
</dbReference>
<protein>
    <recommendedName>
        <fullName evidence="3">Collagen-like protein</fullName>
    </recommendedName>
</protein>
<evidence type="ECO:0000313" key="2">
    <source>
        <dbReference type="Proteomes" id="UP001501302"/>
    </source>
</evidence>
<organism evidence="1 2">
    <name type="scientific">Algibacter agarivorans</name>
    <dbReference type="NCBI Taxonomy" id="1109741"/>
    <lineage>
        <taxon>Bacteria</taxon>
        <taxon>Pseudomonadati</taxon>
        <taxon>Bacteroidota</taxon>
        <taxon>Flavobacteriia</taxon>
        <taxon>Flavobacteriales</taxon>
        <taxon>Flavobacteriaceae</taxon>
        <taxon>Algibacter</taxon>
    </lineage>
</organism>
<name>A0ABP9GCZ3_9FLAO</name>
<evidence type="ECO:0000313" key="1">
    <source>
        <dbReference type="EMBL" id="GAA4936396.1"/>
    </source>
</evidence>
<accession>A0ABP9GCZ3</accession>